<evidence type="ECO:0000313" key="3">
    <source>
        <dbReference type="EnsemblPlants" id="OPUNC07G21370.1"/>
    </source>
</evidence>
<feature type="domain" description="VQ" evidence="2">
    <location>
        <begin position="87"/>
        <end position="114"/>
    </location>
</feature>
<dbReference type="Pfam" id="PF05678">
    <property type="entry name" value="VQ"/>
    <property type="match status" value="1"/>
</dbReference>
<organism evidence="3">
    <name type="scientific">Oryza punctata</name>
    <name type="common">Red rice</name>
    <dbReference type="NCBI Taxonomy" id="4537"/>
    <lineage>
        <taxon>Eukaryota</taxon>
        <taxon>Viridiplantae</taxon>
        <taxon>Streptophyta</taxon>
        <taxon>Embryophyta</taxon>
        <taxon>Tracheophyta</taxon>
        <taxon>Spermatophyta</taxon>
        <taxon>Magnoliopsida</taxon>
        <taxon>Liliopsida</taxon>
        <taxon>Poales</taxon>
        <taxon>Poaceae</taxon>
        <taxon>BOP clade</taxon>
        <taxon>Oryzoideae</taxon>
        <taxon>Oryzeae</taxon>
        <taxon>Oryzinae</taxon>
        <taxon>Oryza</taxon>
    </lineage>
</organism>
<dbReference type="PANTHER" id="PTHR33179">
    <property type="entry name" value="VQ MOTIF-CONTAINING PROTEIN"/>
    <property type="match status" value="1"/>
</dbReference>
<dbReference type="Gramene" id="OPUNC07G21370.1">
    <property type="protein sequence ID" value="OPUNC07G21370.1"/>
    <property type="gene ID" value="OPUNC07G21370"/>
</dbReference>
<protein>
    <recommendedName>
        <fullName evidence="2">VQ domain-containing protein</fullName>
    </recommendedName>
</protein>
<dbReference type="STRING" id="4537.A0A0E0LNJ6"/>
<feature type="region of interest" description="Disordered" evidence="1">
    <location>
        <begin position="1"/>
        <end position="35"/>
    </location>
</feature>
<dbReference type="PANTHER" id="PTHR33179:SF4">
    <property type="entry name" value="VQ MOTIF-CONTAINING PROTEIN"/>
    <property type="match status" value="1"/>
</dbReference>
<feature type="compositionally biased region" description="Basic residues" evidence="1">
    <location>
        <begin position="76"/>
        <end position="85"/>
    </location>
</feature>
<dbReference type="InterPro" id="IPR008889">
    <property type="entry name" value="VQ"/>
</dbReference>
<dbReference type="HOGENOM" id="CLU_103524_0_0_1"/>
<accession>A0A0E0LNJ6</accession>
<dbReference type="Proteomes" id="UP000026962">
    <property type="component" value="Chromosome 7"/>
</dbReference>
<dbReference type="OMA" id="SEPYSGF"/>
<reference evidence="3" key="2">
    <citation type="submission" date="2018-05" db="EMBL/GenBank/DDBJ databases">
        <title>OpunRS2 (Oryza punctata Reference Sequence Version 2).</title>
        <authorList>
            <person name="Zhang J."/>
            <person name="Kudrna D."/>
            <person name="Lee S."/>
            <person name="Talag J."/>
            <person name="Welchert J."/>
            <person name="Wing R.A."/>
        </authorList>
    </citation>
    <scope>NUCLEOTIDE SEQUENCE [LARGE SCALE GENOMIC DNA]</scope>
</reference>
<keyword evidence="4" id="KW-1185">Reference proteome</keyword>
<feature type="region of interest" description="Disordered" evidence="1">
    <location>
        <begin position="60"/>
        <end position="90"/>
    </location>
</feature>
<dbReference type="InterPro" id="IPR039609">
    <property type="entry name" value="VQ_15/22"/>
</dbReference>
<evidence type="ECO:0000259" key="2">
    <source>
        <dbReference type="Pfam" id="PF05678"/>
    </source>
</evidence>
<sequence>MASTAGDTHSLPPSPATSPTAFLDDHPSFLRSPSSSPTFLLDLPGVVPFAAAAVAGAQEQHNPTVALHQAADQRKPPRKRPRAASRRPPTTVLTTDASNFRAMVQEFTGFPAPPPFSCGALPSSHILSGDGVLFPSGSAPAPAFQAMRASSPATNTTSLVLDALAMLAKTRAIATAAAAAAPASSGSDLYGGYGRHMLAGAVPFDDGFEAADGEIAGVAAGHGLFSSSSPFAGESRY</sequence>
<reference evidence="3" key="1">
    <citation type="submission" date="2015-04" db="UniProtKB">
        <authorList>
            <consortium name="EnsemblPlants"/>
        </authorList>
    </citation>
    <scope>IDENTIFICATION</scope>
</reference>
<evidence type="ECO:0000313" key="4">
    <source>
        <dbReference type="Proteomes" id="UP000026962"/>
    </source>
</evidence>
<dbReference type="EnsemblPlants" id="OPUNC07G21370.1">
    <property type="protein sequence ID" value="OPUNC07G21370.1"/>
    <property type="gene ID" value="OPUNC07G21370"/>
</dbReference>
<dbReference type="AlphaFoldDB" id="A0A0E0LNJ6"/>
<evidence type="ECO:0000256" key="1">
    <source>
        <dbReference type="SAM" id="MobiDB-lite"/>
    </source>
</evidence>
<dbReference type="eggNOG" id="ENOG502QUSJ">
    <property type="taxonomic scope" value="Eukaryota"/>
</dbReference>
<proteinExistence type="predicted"/>
<name>A0A0E0LNJ6_ORYPU</name>